<dbReference type="EMBL" id="BRYA01000149">
    <property type="protein sequence ID" value="GMI41390.1"/>
    <property type="molecule type" value="Genomic_DNA"/>
</dbReference>
<organism evidence="2 3">
    <name type="scientific">Triparma columacea</name>
    <dbReference type="NCBI Taxonomy" id="722753"/>
    <lineage>
        <taxon>Eukaryota</taxon>
        <taxon>Sar</taxon>
        <taxon>Stramenopiles</taxon>
        <taxon>Ochrophyta</taxon>
        <taxon>Bolidophyceae</taxon>
        <taxon>Parmales</taxon>
        <taxon>Triparmaceae</taxon>
        <taxon>Triparma</taxon>
    </lineage>
</organism>
<evidence type="ECO:0000313" key="3">
    <source>
        <dbReference type="Proteomes" id="UP001165065"/>
    </source>
</evidence>
<feature type="region of interest" description="Disordered" evidence="1">
    <location>
        <begin position="1803"/>
        <end position="1825"/>
    </location>
</feature>
<reference evidence="3" key="1">
    <citation type="journal article" date="2023" name="Commun. Biol.">
        <title>Genome analysis of Parmales, the sister group of diatoms, reveals the evolutionary specialization of diatoms from phago-mixotrophs to photoautotrophs.</title>
        <authorList>
            <person name="Ban H."/>
            <person name="Sato S."/>
            <person name="Yoshikawa S."/>
            <person name="Yamada K."/>
            <person name="Nakamura Y."/>
            <person name="Ichinomiya M."/>
            <person name="Sato N."/>
            <person name="Blanc-Mathieu R."/>
            <person name="Endo H."/>
            <person name="Kuwata A."/>
            <person name="Ogata H."/>
        </authorList>
    </citation>
    <scope>NUCLEOTIDE SEQUENCE [LARGE SCALE GENOMIC DNA]</scope>
</reference>
<dbReference type="OrthoDB" id="10261079at2759"/>
<sequence>MGKHASWSYGLKRSVSLNPEFLKFLNTGFTTKPLTLQIHGLHCHLTTTSLSTGLSPPTSSPTKVKKGVNEDAIIKNYNAVSLLARLADLSLTDCLLTLHDTSDITTSSASVPNPNPTETVSFKALAALSAVRVTLSNKVYPISKLEVSVNARDLAFAAGCDLDDGGVCCDGVDREHLRGIFHTGGRREGENEGGDRGRSSRAPIVPSLPNSVISVHNKWTDVKVSLGGVNTGCQVNELTADTDWEVKGGVKGIRSTSRWFERLKMPKGGGLKTDDLKSELKEEELRGNKGDMGHLHLYRTPLSGCKVSVNFRVRLTDDTVKGEDAMAVKGCFDGTEDGVMELGGRILVEGECKRKGPPKGGTDKGSGQGVGDCDYIWSGSFDDFGWRTVAPSGEVGPLLLIGGLTYQHRRKLIALGGMERERNRKTLTATHEVGTEEKVIEVGGEGIKWDVNPRALRWIARCTKLKLQEKGGEGNARASKKKRKPPPPPYPSTITFTSPAMRFSLLDLPHHHNHEAYLEPTAKPLLYEMEVREVGVKVRGKDLCATGVKVVEVAFEKATMELSFTPLSLPVLPHSIPLPTRIPNPTTPTPPRTTSMGPTKRITIKGTGRSVVVTSYINPPGAPSSPITISSKTMSVDLITSSSPPSPPSSSVTTFVKSSDFSIVVHPAGEDEKPNTKHVQVEAGGKSEFRWSGELHWAMMAAVKAQSATEKQSKLILNGMLPRVPRERAPMYVTVSTREEVEVTFVFKDDQAMGGTIKGMRIEAADLPGRSKPNVRLNGGRTIMRINDINPPLVTLEAFAFHDTFREASAKEIEAYEEKAPRNLPQNRLASDADGKPLVENIVVSLKQFKLQIAPTLMLGNFIDWVNIFKTALFQGLKESKVSKSGKGGYQLMTINADIDDGQMIMLEVQPISEEMRRKSTSSMKSACDVPQPEKLDTRFTANARDLKVHIDRDNPPSKTHTHINELDCDPQPRTYGNNQGGAVTLSATSVVLAIHPTTLVTPLLSLDSINLHGFLYLCPLSTASTQGLPPPKYTAVHMSSFENPPTIPFGTIVKSSGVPTKVYLDGNLNTKAITVNFGEVVAVQMVKFNKIIERLVPPPADPKLSSLQPKIGWWDNVRYWVHGRISINTKVFTYRQLMDSVANYHRCLQYRSEDTRLQYSTSLFHLDLRNVVLSLPRESYPFMEVKMKTRQRSATNTNTNGGGGVERERESRATSMMSAVEGEEEIFRYLERHSLLLLPCLAFKAKLCWNILNPEEDHPLHHHAPYTKPARVPNDKLQRFRSTGYDLDLDILLTGDEVFKPWVAMRIDVLPWFNHKIVKAPLRSRTVSGDSFGGGASPRVAGADEDDISVLSDSSSQSIERPNPSLRIDKLNVKAFADEIKWGLWHGIYDTDGLCMVIPRVNVLSMSERSNIEDGDKGGGGKLVSSSTQIDLGGVKATLLDIVHCYEWELSPSKAKTFSTPDEPSSSDTEMFILLQKWHSQITEMDYIVEANNVIILDHAVEDDGENGVFGSVHDMFAKWNEAEFNDNGARKEDRKKEKKRRRTGSTLTPLRKSATFRPTLSSFSENHKNLRPPAGCLPVFQQSSSRMSNVMKKRESFGSLSIGTPSKSPFGPGLGAKFAEEDDDDHLASFRFSPSPRSPRPGGGQRFSLSSAGPLPSLNHMSSIGDVTGGETNDGEEEGGEEDDHVTWTVLVAGMRLLWTLDIRDAVFMVVGDLLHTIEMMTLLKKFQKRVTRARNLTLDGIERGSTAEMMDVGDGFLLPLAARGFLEQDGGGGFDSSEDDEDDEVPSSLMHLLLDRKESTASSVGFPDSDVNSSRPSLGDMVQGGKVVGLEIETKFSKDSLEIPKEKVAEGSERNLTVRDGSARHLSKDRRPSSTLSRNDYRHSISSFSNRSNVPTSTKSANAMSPMRGRHRSSTRDHANKTAEKKRKQEEEREENEKEVMDAMKRYKIGFQFHLTNPQVQLHSKQTQGSVVIAMSGAYVEGREFLKLVRDNSHYFKERGGAIDDVTAGVLKKKEIRYMLDRVEAYAMPTDIDVSAGLQWLEVISIDEKERREQEKAKQDKEREKREELAREIDRNIQEGGEGGSDMSSLGSSSAMGSQAGESDDESIVQVKSDIGKMFLGDDGETEDEYETEDEGSVQQEGGSNAGAEGDEEREEEERDVLEDLPGEKETPGGGPKTCAADVHTKMTFDTPDLLKKMWNEFTIRSRSISFRKPLDLIIKETTREEGKDFDDDLESIISEMDDYYSEDDYSEGGGGGGGGEIGVSDICTIDSIFLDVPELSFNLDTEQFFTTLDVVRNVLLAPPPPKREYEIVENDFVEGDMDGKSSRSNSAATDLGSGPSRLSRGESSGSMAEGVKKRAEQRRASLKGSAIEEGDEGKGEETYRTKWDEIMAQMGKINVNGKRGRQKMREAVQLVLGELEERCFEAAQVRCISWGVGKGTWKINHVNKLDDVEVVFTGLKGAHDFKDDGSMVSSFDLENFFVRSYKPGPESIVFSDPTSVVRNEISSFSRTPCQRCGVSFDPENNNVNSCTFHANEDGEPGTFLLGKGGGWTCCGETWEGAPGCNSRPHIGKELAIVATIESLPKLKCGASEVSIYKHIGFTFYPGVKSYVSNMQITRSVGELFMAYFMGEGVVEKGGERGQVGGGDGGGGKGVEEEVSEGIMRISDTVGDLPKALPGLAGGGGESATGGGGGGGVGGDGGERRGILFGSSGMDFGSKGGGGRNADFSSRGGGGTWKSRGGGDEEGGVEEDGLEEVRGREVVYISHLRIGDINTRITTNGFKLLNTDRYGLKVSEFDKNKQVGTWKYVVRKFVRHLIDEIVRSGAKSAVSKGVKAVTKLLGGKHKRHASVEQGRSEEVGALTGEETRVEEREDRKGKVDGDISLIFGKGVGTSPKKGGKRSALKKMFGFGGKK</sequence>
<feature type="region of interest" description="Disordered" evidence="1">
    <location>
        <begin position="2678"/>
        <end position="2756"/>
    </location>
</feature>
<feature type="region of interest" description="Disordered" evidence="1">
    <location>
        <begin position="1849"/>
        <end position="1941"/>
    </location>
</feature>
<feature type="compositionally biased region" description="Basic and acidic residues" evidence="1">
    <location>
        <begin position="1917"/>
        <end position="1941"/>
    </location>
</feature>
<dbReference type="Proteomes" id="UP001165065">
    <property type="component" value="Unassembled WGS sequence"/>
</dbReference>
<feature type="compositionally biased region" description="Polar residues" evidence="1">
    <location>
        <begin position="1600"/>
        <end position="1609"/>
    </location>
</feature>
<evidence type="ECO:0000313" key="2">
    <source>
        <dbReference type="EMBL" id="GMI41390.1"/>
    </source>
</evidence>
<dbReference type="PANTHER" id="PTHR15678:SF6">
    <property type="entry name" value="BRIDGE-LIKE LIPID TRANSFER PROTEIN FAMILY MEMBER 2"/>
    <property type="match status" value="1"/>
</dbReference>
<feature type="compositionally biased region" description="Acidic residues" evidence="1">
    <location>
        <begin position="1675"/>
        <end position="1686"/>
    </location>
</feature>
<feature type="compositionally biased region" description="Basic and acidic residues" evidence="1">
    <location>
        <begin position="185"/>
        <end position="198"/>
    </location>
</feature>
<name>A0A9W7GCN1_9STRA</name>
<feature type="compositionally biased region" description="Acidic residues" evidence="1">
    <location>
        <begin position="2125"/>
        <end position="2139"/>
    </location>
</feature>
<dbReference type="InterPro" id="IPR045167">
    <property type="entry name" value="Hobbit"/>
</dbReference>
<feature type="compositionally biased region" description="Low complexity" evidence="1">
    <location>
        <begin position="1350"/>
        <end position="1359"/>
    </location>
</feature>
<gene>
    <name evidence="2" type="ORF">TrCOL_g13513</name>
</gene>
<dbReference type="PANTHER" id="PTHR15678">
    <property type="entry name" value="ANTIGEN MLAA-22-RELATED"/>
    <property type="match status" value="1"/>
</dbReference>
<feature type="compositionally biased region" description="Gly residues" evidence="1">
    <location>
        <begin position="2683"/>
        <end position="2703"/>
    </location>
</feature>
<proteinExistence type="predicted"/>
<evidence type="ECO:0008006" key="4">
    <source>
        <dbReference type="Google" id="ProtNLM"/>
    </source>
</evidence>
<accession>A0A9W7GCN1</accession>
<feature type="compositionally biased region" description="Low complexity" evidence="1">
    <location>
        <begin position="2710"/>
        <end position="2720"/>
    </location>
</feature>
<feature type="region of interest" description="Disordered" evidence="1">
    <location>
        <begin position="183"/>
        <end position="204"/>
    </location>
</feature>
<feature type="region of interest" description="Disordered" evidence="1">
    <location>
        <begin position="2076"/>
        <end position="2109"/>
    </location>
</feature>
<keyword evidence="3" id="KW-1185">Reference proteome</keyword>
<feature type="region of interest" description="Disordered" evidence="1">
    <location>
        <begin position="1529"/>
        <end position="1553"/>
    </location>
</feature>
<feature type="compositionally biased region" description="Basic and acidic residues" evidence="1">
    <location>
        <begin position="1849"/>
        <end position="1866"/>
    </location>
</feature>
<feature type="region of interest" description="Disordered" evidence="1">
    <location>
        <begin position="1189"/>
        <end position="1213"/>
    </location>
</feature>
<feature type="compositionally biased region" description="Basic and acidic residues" evidence="1">
    <location>
        <begin position="2868"/>
        <end position="2879"/>
    </location>
</feature>
<feature type="region of interest" description="Disordered" evidence="1">
    <location>
        <begin position="2324"/>
        <end position="2386"/>
    </location>
</feature>
<feature type="compositionally biased region" description="Pro residues" evidence="1">
    <location>
        <begin position="580"/>
        <end position="591"/>
    </location>
</feature>
<feature type="region of interest" description="Disordered" evidence="1">
    <location>
        <begin position="578"/>
        <end position="600"/>
    </location>
</feature>
<feature type="region of interest" description="Disordered" evidence="1">
    <location>
        <begin position="2848"/>
        <end position="2879"/>
    </location>
</feature>
<dbReference type="Pfam" id="PF10344">
    <property type="entry name" value="Hobbit"/>
    <property type="match status" value="1"/>
</dbReference>
<feature type="region of interest" description="Disordered" evidence="1">
    <location>
        <begin position="1332"/>
        <end position="1364"/>
    </location>
</feature>
<feature type="compositionally biased region" description="Acidic residues" evidence="1">
    <location>
        <begin position="2747"/>
        <end position="2756"/>
    </location>
</feature>
<evidence type="ECO:0000256" key="1">
    <source>
        <dbReference type="SAM" id="MobiDB-lite"/>
    </source>
</evidence>
<feature type="region of interest" description="Disordered" evidence="1">
    <location>
        <begin position="1589"/>
        <end position="1686"/>
    </location>
</feature>
<feature type="compositionally biased region" description="Polar residues" evidence="1">
    <location>
        <begin position="1876"/>
        <end position="1906"/>
    </location>
</feature>
<feature type="region of interest" description="Disordered" evidence="1">
    <location>
        <begin position="469"/>
        <end position="493"/>
    </location>
</feature>
<comment type="caution">
    <text evidence="2">The sequence shown here is derived from an EMBL/GenBank/DDBJ whole genome shotgun (WGS) entry which is preliminary data.</text>
</comment>
<protein>
    <recommendedName>
        <fullName evidence="4">Fragile site-associated protein C-terminal domain-containing protein</fullName>
    </recommendedName>
</protein>
<feature type="compositionally biased region" description="Acidic residues" evidence="1">
    <location>
        <begin position="2152"/>
        <end position="2168"/>
    </location>
</feature>
<feature type="region of interest" description="Disordered" evidence="1">
    <location>
        <begin position="2121"/>
        <end position="2184"/>
    </location>
</feature>
<feature type="compositionally biased region" description="Basic and acidic residues" evidence="1">
    <location>
        <begin position="2358"/>
        <end position="2367"/>
    </location>
</feature>
<feature type="compositionally biased region" description="Low complexity" evidence="1">
    <location>
        <begin position="2088"/>
        <end position="2104"/>
    </location>
</feature>